<dbReference type="Pfam" id="PF13640">
    <property type="entry name" value="2OG-FeII_Oxy_3"/>
    <property type="match status" value="1"/>
</dbReference>
<dbReference type="InterPro" id="IPR044862">
    <property type="entry name" value="Pro_4_hyd_alph_FE2OG_OXY"/>
</dbReference>
<reference evidence="3 4" key="1">
    <citation type="submission" date="2013-07" db="EMBL/GenBank/DDBJ databases">
        <title>The Genome Sequence of Cryptococcus heveanensis BCC8398.</title>
        <authorList>
            <consortium name="The Broad Institute Genome Sequencing Platform"/>
            <person name="Cuomo C."/>
            <person name="Litvintseva A."/>
            <person name="Chen Y."/>
            <person name="Heitman J."/>
            <person name="Sun S."/>
            <person name="Springer D."/>
            <person name="Dromer F."/>
            <person name="Young S.K."/>
            <person name="Zeng Q."/>
            <person name="Gargeya S."/>
            <person name="Fitzgerald M."/>
            <person name="Abouelleil A."/>
            <person name="Alvarado L."/>
            <person name="Berlin A.M."/>
            <person name="Chapman S.B."/>
            <person name="Dewar J."/>
            <person name="Goldberg J."/>
            <person name="Griggs A."/>
            <person name="Gujja S."/>
            <person name="Hansen M."/>
            <person name="Howarth C."/>
            <person name="Imamovic A."/>
            <person name="Larimer J."/>
            <person name="McCowan C."/>
            <person name="Murphy C."/>
            <person name="Pearson M."/>
            <person name="Priest M."/>
            <person name="Roberts A."/>
            <person name="Saif S."/>
            <person name="Shea T."/>
            <person name="Sykes S."/>
            <person name="Wortman J."/>
            <person name="Nusbaum C."/>
            <person name="Birren B."/>
        </authorList>
    </citation>
    <scope>NUCLEOTIDE SEQUENCE [LARGE SCALE GENOMIC DNA]</scope>
    <source>
        <strain evidence="3 4">BCC8398</strain>
    </source>
</reference>
<gene>
    <name evidence="3" type="ORF">I316_04514</name>
</gene>
<evidence type="ECO:0000313" key="3">
    <source>
        <dbReference type="EMBL" id="OCF33802.1"/>
    </source>
</evidence>
<proteinExistence type="predicted"/>
<name>A0A1B9GRW5_9TREE</name>
<dbReference type="PANTHER" id="PTHR33099:SF7">
    <property type="entry name" value="MYND-TYPE DOMAIN-CONTAINING PROTEIN"/>
    <property type="match status" value="1"/>
</dbReference>
<dbReference type="PANTHER" id="PTHR33099">
    <property type="entry name" value="FE2OG DIOXYGENASE DOMAIN-CONTAINING PROTEIN"/>
    <property type="match status" value="1"/>
</dbReference>
<feature type="compositionally biased region" description="Acidic residues" evidence="1">
    <location>
        <begin position="1"/>
        <end position="32"/>
    </location>
</feature>
<dbReference type="Gene3D" id="2.60.120.620">
    <property type="entry name" value="q2cbj1_9rhob like domain"/>
    <property type="match status" value="1"/>
</dbReference>
<dbReference type="Proteomes" id="UP000092666">
    <property type="component" value="Unassembled WGS sequence"/>
</dbReference>
<dbReference type="InterPro" id="IPR005123">
    <property type="entry name" value="Oxoglu/Fe-dep_dioxygenase_dom"/>
</dbReference>
<reference evidence="4" key="2">
    <citation type="submission" date="2013-12" db="EMBL/GenBank/DDBJ databases">
        <title>Evolution of pathogenesis and genome organization in the Tremellales.</title>
        <authorList>
            <person name="Cuomo C."/>
            <person name="Litvintseva A."/>
            <person name="Heitman J."/>
            <person name="Chen Y."/>
            <person name="Sun S."/>
            <person name="Springer D."/>
            <person name="Dromer F."/>
            <person name="Young S."/>
            <person name="Zeng Q."/>
            <person name="Chapman S."/>
            <person name="Gujja S."/>
            <person name="Saif S."/>
            <person name="Birren B."/>
        </authorList>
    </citation>
    <scope>NUCLEOTIDE SEQUENCE [LARGE SCALE GENOMIC DNA]</scope>
    <source>
        <strain evidence="4">BCC8398</strain>
    </source>
</reference>
<feature type="region of interest" description="Disordered" evidence="1">
    <location>
        <begin position="1"/>
        <end position="52"/>
    </location>
</feature>
<dbReference type="EMBL" id="KI669503">
    <property type="protein sequence ID" value="OCF33802.1"/>
    <property type="molecule type" value="Genomic_DNA"/>
</dbReference>
<dbReference type="OrthoDB" id="124582at2759"/>
<dbReference type="PROSITE" id="PS51471">
    <property type="entry name" value="FE2OG_OXY"/>
    <property type="match status" value="1"/>
</dbReference>
<feature type="domain" description="Fe2OG dioxygenase" evidence="2">
    <location>
        <begin position="165"/>
        <end position="265"/>
    </location>
</feature>
<organism evidence="3 4">
    <name type="scientific">Kwoniella heveanensis BCC8398</name>
    <dbReference type="NCBI Taxonomy" id="1296120"/>
    <lineage>
        <taxon>Eukaryota</taxon>
        <taxon>Fungi</taxon>
        <taxon>Dikarya</taxon>
        <taxon>Basidiomycota</taxon>
        <taxon>Agaricomycotina</taxon>
        <taxon>Tremellomycetes</taxon>
        <taxon>Tremellales</taxon>
        <taxon>Cryptococcaceae</taxon>
        <taxon>Kwoniella</taxon>
    </lineage>
</organism>
<sequence>MPPYDHDDEDSDNSDYDDGFDSFGAPDDEVDSGSEGWTDDREAGEESGPLYDLGNALAQASGELGDFSFGGAADFLPAIPDVHVDGYGDITLPLVDSTQAEALIKVCEQAPFGRDHETLTDTSVRNSWQLEPSKLQINNPEWSAGLQKATKVIATRLGVSDVAITLDLYKLLLYKPGGHFAKHRDTEKADRMFATMVVQLPSRHQGGRLMVYKDSEENAVAHDFGHAAGTSPYTCHYAVHYADAEHAVEPITEGYRIALVYSICWPDHCPRPMPTAATSTHEAMARHLVELAESNRHFHYFLSHAYTPKSIAELGAAALKGTDRARMASLRSVNNTVDLANRYAYYLAKAEQTESWYGGGYDYGDCDWEWSGSSDSIVELYDLNGKPLNDAGSEKRLDDDDTLNPDRRTSAQLWRGHRTTTYEGYLGNEGPTKDTTYHKYVILALPLSSLWTDLATYVGEEAAFDAVKQSGVTPNAVRHFLQSLIKKASSNPESRYPHAYGYGSGAAYNFPNRPTEAPDNDHFRHSVFEEIIKLPSGPDRGALAQLYVLAFPACARLASRNKPDRKWADMLQLINNDDLWEAVRATIVNKLQTDFTHVHRFLLNCFSSGIPLTKWQDVLDVAIQPRTLLPSDAELASATTQEDTWKSSMYIHDAELCRVTVGQYILIDPSKLDAAFEVIADLYKHKNSRQFFTDEKRTILSPLLHRRIEYDIRTQREVAKAEAKGLWVFPDAIFTPRPEVQRFFRSNERTMTLYGLDGIGHARNFCNKHSKEGQNASYTLQPGGIGKNAFVEITKTQGQLNKRKKLSNTLKGELPHLKAIVDGTEGAAALQFEAPGPSSSGSKRKESGAQHAGDGASGQNDDGNDVVFLASKKARAG</sequence>
<evidence type="ECO:0000259" key="2">
    <source>
        <dbReference type="PROSITE" id="PS51471"/>
    </source>
</evidence>
<protein>
    <recommendedName>
        <fullName evidence="2">Fe2OG dioxygenase domain-containing protein</fullName>
    </recommendedName>
</protein>
<evidence type="ECO:0000313" key="4">
    <source>
        <dbReference type="Proteomes" id="UP000092666"/>
    </source>
</evidence>
<feature type="region of interest" description="Disordered" evidence="1">
    <location>
        <begin position="831"/>
        <end position="877"/>
    </location>
</feature>
<keyword evidence="4" id="KW-1185">Reference proteome</keyword>
<accession>A0A1B9GRW5</accession>
<evidence type="ECO:0000256" key="1">
    <source>
        <dbReference type="SAM" id="MobiDB-lite"/>
    </source>
</evidence>
<dbReference type="AlphaFoldDB" id="A0A1B9GRW5"/>